<dbReference type="Proteomes" id="UP000277256">
    <property type="component" value="Unassembled WGS sequence"/>
</dbReference>
<dbReference type="AlphaFoldDB" id="A0A426UZT9"/>
<dbReference type="OrthoDB" id="5185770at2"/>
<dbReference type="InterPro" id="IPR001123">
    <property type="entry name" value="LeuE-type"/>
</dbReference>
<dbReference type="PANTHER" id="PTHR30086">
    <property type="entry name" value="ARGININE EXPORTER PROTEIN ARGO"/>
    <property type="match status" value="1"/>
</dbReference>
<dbReference type="EMBL" id="RSEB01000002">
    <property type="protein sequence ID" value="RRS00112.1"/>
    <property type="molecule type" value="Genomic_DNA"/>
</dbReference>
<organism evidence="7 8">
    <name type="scientific">Glycomyces terrestris</name>
    <dbReference type="NCBI Taxonomy" id="2493553"/>
    <lineage>
        <taxon>Bacteria</taxon>
        <taxon>Bacillati</taxon>
        <taxon>Actinomycetota</taxon>
        <taxon>Actinomycetes</taxon>
        <taxon>Glycomycetales</taxon>
        <taxon>Glycomycetaceae</taxon>
        <taxon>Glycomyces</taxon>
    </lineage>
</organism>
<keyword evidence="4 6" id="KW-1133">Transmembrane helix</keyword>
<gene>
    <name evidence="7" type="ORF">EIW28_05820</name>
</gene>
<dbReference type="PANTHER" id="PTHR30086:SF20">
    <property type="entry name" value="ARGININE EXPORTER PROTEIN ARGO-RELATED"/>
    <property type="match status" value="1"/>
</dbReference>
<dbReference type="GO" id="GO:0015171">
    <property type="term" value="F:amino acid transmembrane transporter activity"/>
    <property type="evidence" value="ECO:0007669"/>
    <property type="project" value="TreeGrafter"/>
</dbReference>
<feature type="transmembrane region" description="Helical" evidence="6">
    <location>
        <begin position="93"/>
        <end position="111"/>
    </location>
</feature>
<feature type="transmembrane region" description="Helical" evidence="6">
    <location>
        <begin position="20"/>
        <end position="44"/>
    </location>
</feature>
<dbReference type="GO" id="GO:0005886">
    <property type="term" value="C:plasma membrane"/>
    <property type="evidence" value="ECO:0007669"/>
    <property type="project" value="UniProtKB-SubCell"/>
</dbReference>
<evidence type="ECO:0000256" key="5">
    <source>
        <dbReference type="ARBA" id="ARBA00023136"/>
    </source>
</evidence>
<reference evidence="7 8" key="1">
    <citation type="submission" date="2018-12" db="EMBL/GenBank/DDBJ databases">
        <title>Glycomyces sp. YIM 121974 draft genome.</title>
        <authorList>
            <person name="Li Q."/>
        </authorList>
    </citation>
    <scope>NUCLEOTIDE SEQUENCE [LARGE SCALE GENOMIC DNA]</scope>
    <source>
        <strain evidence="7 8">YIM 121974</strain>
    </source>
</reference>
<keyword evidence="3 6" id="KW-0812">Transmembrane</keyword>
<evidence type="ECO:0000256" key="3">
    <source>
        <dbReference type="ARBA" id="ARBA00022692"/>
    </source>
</evidence>
<keyword evidence="2" id="KW-1003">Cell membrane</keyword>
<proteinExistence type="predicted"/>
<name>A0A426UZT9_9ACTN</name>
<comment type="subcellular location">
    <subcellularLocation>
        <location evidence="1">Cell membrane</location>
        <topology evidence="1">Multi-pass membrane protein</topology>
    </subcellularLocation>
</comment>
<feature type="transmembrane region" description="Helical" evidence="6">
    <location>
        <begin position="132"/>
        <end position="158"/>
    </location>
</feature>
<evidence type="ECO:0000256" key="4">
    <source>
        <dbReference type="ARBA" id="ARBA00022989"/>
    </source>
</evidence>
<evidence type="ECO:0000256" key="1">
    <source>
        <dbReference type="ARBA" id="ARBA00004651"/>
    </source>
</evidence>
<sequence length="223" mass="23093">MRPAPPGGTIGVHRKERPVTVLLIFALAIFLAAIVPGPDFAMVVRNTVTSGRGSGMWTAAGIGLGIAVWVVATSIGLAALLAASAIAFTAVKLAGAVYLVYLGVRSIVAAVKERRKPAAAIELDRRMSRLAAFRSGLLCNLLNPKAVVLFTALMPQFLGTGGDWVVIAELAAVGMAVAAGFYLALAGLIGLLRTLLERPRVRAWINGVTGAVMVALGLRVAAN</sequence>
<feature type="transmembrane region" description="Helical" evidence="6">
    <location>
        <begin position="164"/>
        <end position="191"/>
    </location>
</feature>
<evidence type="ECO:0000256" key="2">
    <source>
        <dbReference type="ARBA" id="ARBA00022475"/>
    </source>
</evidence>
<comment type="caution">
    <text evidence="7">The sequence shown here is derived from an EMBL/GenBank/DDBJ whole genome shotgun (WGS) entry which is preliminary data.</text>
</comment>
<evidence type="ECO:0000313" key="8">
    <source>
        <dbReference type="Proteomes" id="UP000277256"/>
    </source>
</evidence>
<feature type="transmembrane region" description="Helical" evidence="6">
    <location>
        <begin position="203"/>
        <end position="222"/>
    </location>
</feature>
<keyword evidence="8" id="KW-1185">Reference proteome</keyword>
<dbReference type="PIRSF" id="PIRSF006324">
    <property type="entry name" value="LeuE"/>
    <property type="match status" value="1"/>
</dbReference>
<dbReference type="Pfam" id="PF01810">
    <property type="entry name" value="LysE"/>
    <property type="match status" value="1"/>
</dbReference>
<keyword evidence="5 6" id="KW-0472">Membrane</keyword>
<evidence type="ECO:0000256" key="6">
    <source>
        <dbReference type="SAM" id="Phobius"/>
    </source>
</evidence>
<accession>A0A426UZT9</accession>
<protein>
    <submittedName>
        <fullName evidence="7">LysE family translocator</fullName>
    </submittedName>
</protein>
<evidence type="ECO:0000313" key="7">
    <source>
        <dbReference type="EMBL" id="RRS00112.1"/>
    </source>
</evidence>
<feature type="transmembrane region" description="Helical" evidence="6">
    <location>
        <begin position="56"/>
        <end position="87"/>
    </location>
</feature>